<evidence type="ECO:0000256" key="1">
    <source>
        <dbReference type="SAM" id="MobiDB-lite"/>
    </source>
</evidence>
<gene>
    <name evidence="2" type="ORF">AT728_11160</name>
</gene>
<proteinExistence type="predicted"/>
<feature type="region of interest" description="Disordered" evidence="1">
    <location>
        <begin position="1"/>
        <end position="67"/>
    </location>
</feature>
<name>A0A0W7X0P8_9ACTN</name>
<evidence type="ECO:0000313" key="2">
    <source>
        <dbReference type="EMBL" id="KUF16375.1"/>
    </source>
</evidence>
<accession>A0A0W7X0P8</accession>
<protein>
    <submittedName>
        <fullName evidence="2">Uncharacterized protein</fullName>
    </submittedName>
</protein>
<dbReference type="Proteomes" id="UP000054804">
    <property type="component" value="Unassembled WGS sequence"/>
</dbReference>
<dbReference type="EMBL" id="LOCL01000038">
    <property type="protein sequence ID" value="KUF16375.1"/>
    <property type="molecule type" value="Genomic_DNA"/>
</dbReference>
<organism evidence="2 3">
    <name type="scientific">Streptomyces silvensis</name>
    <dbReference type="NCBI Taxonomy" id="1765722"/>
    <lineage>
        <taxon>Bacteria</taxon>
        <taxon>Bacillati</taxon>
        <taxon>Actinomycetota</taxon>
        <taxon>Actinomycetes</taxon>
        <taxon>Kitasatosporales</taxon>
        <taxon>Streptomycetaceae</taxon>
        <taxon>Streptomyces</taxon>
    </lineage>
</organism>
<sequence>MSAHHPKHQPAQDEEHPATAAEEVLHEAEDAETSVVDNGERRGKDGEAADALSPNENAQEDAHHRDA</sequence>
<feature type="compositionally biased region" description="Basic and acidic residues" evidence="1">
    <location>
        <begin position="38"/>
        <end position="47"/>
    </location>
</feature>
<comment type="caution">
    <text evidence="2">The sequence shown here is derived from an EMBL/GenBank/DDBJ whole genome shotgun (WGS) entry which is preliminary data.</text>
</comment>
<dbReference type="OrthoDB" id="4320084at2"/>
<reference evidence="2 3" key="1">
    <citation type="submission" date="2015-12" db="EMBL/GenBank/DDBJ databases">
        <title>Draft genome sequence of Streptomyces silvensis ATCC 53525, a producer of novel hormone antagonists.</title>
        <authorList>
            <person name="Johnston C.W."/>
            <person name="Li Y."/>
            <person name="Magarvey N.A."/>
        </authorList>
    </citation>
    <scope>NUCLEOTIDE SEQUENCE [LARGE SCALE GENOMIC DNA]</scope>
    <source>
        <strain evidence="2 3">ATCC 53525</strain>
    </source>
</reference>
<feature type="compositionally biased region" description="Basic and acidic residues" evidence="1">
    <location>
        <begin position="10"/>
        <end position="28"/>
    </location>
</feature>
<dbReference type="AlphaFoldDB" id="A0A0W7X0P8"/>
<dbReference type="RefSeq" id="WP_058849193.1">
    <property type="nucleotide sequence ID" value="NZ_LOCL01000038.1"/>
</dbReference>
<keyword evidence="3" id="KW-1185">Reference proteome</keyword>
<evidence type="ECO:0000313" key="3">
    <source>
        <dbReference type="Proteomes" id="UP000054804"/>
    </source>
</evidence>